<dbReference type="Pfam" id="PF07729">
    <property type="entry name" value="FCD"/>
    <property type="match status" value="1"/>
</dbReference>
<dbReference type="Pfam" id="PF00392">
    <property type="entry name" value="GntR"/>
    <property type="match status" value="1"/>
</dbReference>
<name>A0A917D9Y7_9HYPH</name>
<dbReference type="EMBL" id="BMJJ01000004">
    <property type="protein sequence ID" value="GGD17849.1"/>
    <property type="molecule type" value="Genomic_DNA"/>
</dbReference>
<evidence type="ECO:0000313" key="5">
    <source>
        <dbReference type="EMBL" id="GGD17849.1"/>
    </source>
</evidence>
<keyword evidence="3" id="KW-0804">Transcription</keyword>
<evidence type="ECO:0000259" key="4">
    <source>
        <dbReference type="SMART" id="SM00895"/>
    </source>
</evidence>
<dbReference type="GO" id="GO:0003700">
    <property type="term" value="F:DNA-binding transcription factor activity"/>
    <property type="evidence" value="ECO:0007669"/>
    <property type="project" value="InterPro"/>
</dbReference>
<dbReference type="AlphaFoldDB" id="A0A917D9Y7"/>
<evidence type="ECO:0000256" key="1">
    <source>
        <dbReference type="ARBA" id="ARBA00023015"/>
    </source>
</evidence>
<dbReference type="RefSeq" id="WP_188850532.1">
    <property type="nucleotide sequence ID" value="NZ_BMJJ01000004.1"/>
</dbReference>
<keyword evidence="6" id="KW-1185">Reference proteome</keyword>
<dbReference type="SMART" id="SM00895">
    <property type="entry name" value="FCD"/>
    <property type="match status" value="1"/>
</dbReference>
<comment type="caution">
    <text evidence="5">The sequence shown here is derived from an EMBL/GenBank/DDBJ whole genome shotgun (WGS) entry which is preliminary data.</text>
</comment>
<evidence type="ECO:0000313" key="6">
    <source>
        <dbReference type="Proteomes" id="UP000613160"/>
    </source>
</evidence>
<dbReference type="SUPFAM" id="SSF46785">
    <property type="entry name" value="Winged helix' DNA-binding domain"/>
    <property type="match status" value="1"/>
</dbReference>
<dbReference type="InterPro" id="IPR036388">
    <property type="entry name" value="WH-like_DNA-bd_sf"/>
</dbReference>
<dbReference type="Proteomes" id="UP000613160">
    <property type="component" value="Unassembled WGS sequence"/>
</dbReference>
<proteinExistence type="predicted"/>
<evidence type="ECO:0000256" key="3">
    <source>
        <dbReference type="ARBA" id="ARBA00023163"/>
    </source>
</evidence>
<dbReference type="SUPFAM" id="SSF48008">
    <property type="entry name" value="GntR ligand-binding domain-like"/>
    <property type="match status" value="1"/>
</dbReference>
<dbReference type="GO" id="GO:0003677">
    <property type="term" value="F:DNA binding"/>
    <property type="evidence" value="ECO:0007669"/>
    <property type="project" value="UniProtKB-KW"/>
</dbReference>
<dbReference type="InterPro" id="IPR000524">
    <property type="entry name" value="Tscrpt_reg_HTH_GntR"/>
</dbReference>
<accession>A0A917D9Y7</accession>
<dbReference type="Gene3D" id="1.20.120.530">
    <property type="entry name" value="GntR ligand-binding domain-like"/>
    <property type="match status" value="1"/>
</dbReference>
<reference evidence="5" key="1">
    <citation type="journal article" date="2014" name="Int. J. Syst. Evol. Microbiol.">
        <title>Complete genome sequence of Corynebacterium casei LMG S-19264T (=DSM 44701T), isolated from a smear-ripened cheese.</title>
        <authorList>
            <consortium name="US DOE Joint Genome Institute (JGI-PGF)"/>
            <person name="Walter F."/>
            <person name="Albersmeier A."/>
            <person name="Kalinowski J."/>
            <person name="Ruckert C."/>
        </authorList>
    </citation>
    <scope>NUCLEOTIDE SEQUENCE</scope>
    <source>
        <strain evidence="5">CGMCC 1.15493</strain>
    </source>
</reference>
<evidence type="ECO:0000256" key="2">
    <source>
        <dbReference type="ARBA" id="ARBA00023125"/>
    </source>
</evidence>
<dbReference type="InterPro" id="IPR011711">
    <property type="entry name" value="GntR_C"/>
</dbReference>
<dbReference type="PANTHER" id="PTHR43537:SF24">
    <property type="entry name" value="GLUCONATE OPERON TRANSCRIPTIONAL REPRESSOR"/>
    <property type="match status" value="1"/>
</dbReference>
<gene>
    <name evidence="5" type="ORF">GCM10011335_20800</name>
</gene>
<protein>
    <submittedName>
        <fullName evidence="5">Transcriptional regulator</fullName>
    </submittedName>
</protein>
<reference evidence="5" key="2">
    <citation type="submission" date="2020-09" db="EMBL/GenBank/DDBJ databases">
        <authorList>
            <person name="Sun Q."/>
            <person name="Zhou Y."/>
        </authorList>
    </citation>
    <scope>NUCLEOTIDE SEQUENCE</scope>
    <source>
        <strain evidence="5">CGMCC 1.15493</strain>
    </source>
</reference>
<dbReference type="Gene3D" id="1.10.10.10">
    <property type="entry name" value="Winged helix-like DNA-binding domain superfamily/Winged helix DNA-binding domain"/>
    <property type="match status" value="1"/>
</dbReference>
<organism evidence="5 6">
    <name type="scientific">Aureimonas glaciei</name>
    <dbReference type="NCBI Taxonomy" id="1776957"/>
    <lineage>
        <taxon>Bacteria</taxon>
        <taxon>Pseudomonadati</taxon>
        <taxon>Pseudomonadota</taxon>
        <taxon>Alphaproteobacteria</taxon>
        <taxon>Hyphomicrobiales</taxon>
        <taxon>Aurantimonadaceae</taxon>
        <taxon>Aureimonas</taxon>
    </lineage>
</organism>
<dbReference type="PANTHER" id="PTHR43537">
    <property type="entry name" value="TRANSCRIPTIONAL REGULATOR, GNTR FAMILY"/>
    <property type="match status" value="1"/>
</dbReference>
<keyword evidence="1" id="KW-0805">Transcription regulation</keyword>
<dbReference type="InterPro" id="IPR036390">
    <property type="entry name" value="WH_DNA-bd_sf"/>
</dbReference>
<dbReference type="InterPro" id="IPR008920">
    <property type="entry name" value="TF_FadR/GntR_C"/>
</dbReference>
<keyword evidence="2" id="KW-0238">DNA-binding</keyword>
<sequence>MTTIEEPVAGRTLSKEEAYTRIKSALFESTDPEEVYSERSLSKRLELGLAPIRSAIGRLQNEGLIVVLPNAGFMLKPMTHRAIADFYEVRMVVEAHVVTSLTGRVGPAQKQQIEAILVQQADCLLDNDARTFHRLDMGFHIALARLHGNEEMIRILERLEDRMHRISVELHGRHPERLRPLVEQHHGILDEIVSGDPVVAGVKLRDHLAWGRSMIVNRGQHF</sequence>
<feature type="domain" description="GntR C-terminal" evidence="4">
    <location>
        <begin position="85"/>
        <end position="210"/>
    </location>
</feature>